<keyword evidence="1" id="KW-0732">Signal</keyword>
<evidence type="ECO:0008006" key="4">
    <source>
        <dbReference type="Google" id="ProtNLM"/>
    </source>
</evidence>
<accession>A0A8T0HTN3</accession>
<protein>
    <recommendedName>
        <fullName evidence="4">Secreted protein</fullName>
    </recommendedName>
</protein>
<dbReference type="AlphaFoldDB" id="A0A8T0HTN3"/>
<organism evidence="2 3">
    <name type="scientific">Ceratodon purpureus</name>
    <name type="common">Fire moss</name>
    <name type="synonym">Dicranum purpureum</name>
    <dbReference type="NCBI Taxonomy" id="3225"/>
    <lineage>
        <taxon>Eukaryota</taxon>
        <taxon>Viridiplantae</taxon>
        <taxon>Streptophyta</taxon>
        <taxon>Embryophyta</taxon>
        <taxon>Bryophyta</taxon>
        <taxon>Bryophytina</taxon>
        <taxon>Bryopsida</taxon>
        <taxon>Dicranidae</taxon>
        <taxon>Pseudoditrichales</taxon>
        <taxon>Ditrichaceae</taxon>
        <taxon>Ceratodon</taxon>
    </lineage>
</organism>
<proteinExistence type="predicted"/>
<feature type="signal peptide" evidence="1">
    <location>
        <begin position="1"/>
        <end position="27"/>
    </location>
</feature>
<dbReference type="Proteomes" id="UP000822688">
    <property type="component" value="Chromosome V"/>
</dbReference>
<keyword evidence="3" id="KW-1185">Reference proteome</keyword>
<sequence>MPTRTQVLLITHPLSAVILMMLQYSQNMEQVRTRPTCPVGCRPLPGDYHTESDPEVGFQRRLERNLSRWWSGSEDPQRRIRNFEKIPVFWDE</sequence>
<dbReference type="EMBL" id="CM026426">
    <property type="protein sequence ID" value="KAG0574324.1"/>
    <property type="molecule type" value="Genomic_DNA"/>
</dbReference>
<evidence type="ECO:0000313" key="2">
    <source>
        <dbReference type="EMBL" id="KAG0574324.1"/>
    </source>
</evidence>
<evidence type="ECO:0000313" key="3">
    <source>
        <dbReference type="Proteomes" id="UP000822688"/>
    </source>
</evidence>
<reference evidence="2" key="1">
    <citation type="submission" date="2020-06" db="EMBL/GenBank/DDBJ databases">
        <title>WGS assembly of Ceratodon purpureus strain R40.</title>
        <authorList>
            <person name="Carey S.B."/>
            <person name="Jenkins J."/>
            <person name="Shu S."/>
            <person name="Lovell J.T."/>
            <person name="Sreedasyam A."/>
            <person name="Maumus F."/>
            <person name="Tiley G.P."/>
            <person name="Fernandez-Pozo N."/>
            <person name="Barry K."/>
            <person name="Chen C."/>
            <person name="Wang M."/>
            <person name="Lipzen A."/>
            <person name="Daum C."/>
            <person name="Saski C.A."/>
            <person name="Payton A.C."/>
            <person name="Mcbreen J.C."/>
            <person name="Conrad R.E."/>
            <person name="Kollar L.M."/>
            <person name="Olsson S."/>
            <person name="Huttunen S."/>
            <person name="Landis J.B."/>
            <person name="Wickett N.J."/>
            <person name="Johnson M.G."/>
            <person name="Rensing S.A."/>
            <person name="Grimwood J."/>
            <person name="Schmutz J."/>
            <person name="Mcdaniel S.F."/>
        </authorList>
    </citation>
    <scope>NUCLEOTIDE SEQUENCE</scope>
    <source>
        <strain evidence="2">R40</strain>
    </source>
</reference>
<comment type="caution">
    <text evidence="2">The sequence shown here is derived from an EMBL/GenBank/DDBJ whole genome shotgun (WGS) entry which is preliminary data.</text>
</comment>
<evidence type="ECO:0000256" key="1">
    <source>
        <dbReference type="SAM" id="SignalP"/>
    </source>
</evidence>
<name>A0A8T0HTN3_CERPU</name>
<gene>
    <name evidence="2" type="ORF">KC19_VG254500</name>
</gene>
<feature type="chain" id="PRO_5035908590" description="Secreted protein" evidence="1">
    <location>
        <begin position="28"/>
        <end position="92"/>
    </location>
</feature>